<dbReference type="InterPro" id="IPR013457">
    <property type="entry name" value="Rhamnose_iso-rel"/>
</dbReference>
<dbReference type="Proteomes" id="UP001501747">
    <property type="component" value="Unassembled WGS sequence"/>
</dbReference>
<keyword evidence="3 5" id="KW-0413">Isomerase</keyword>
<gene>
    <name evidence="5" type="primary">rhaI</name>
    <name evidence="5" type="ORF">GCM10022247_39050</name>
</gene>
<proteinExistence type="predicted"/>
<evidence type="ECO:0000313" key="5">
    <source>
        <dbReference type="EMBL" id="GAA4012611.1"/>
    </source>
</evidence>
<keyword evidence="1" id="KW-0479">Metal-binding</keyword>
<dbReference type="GO" id="GO:0016853">
    <property type="term" value="F:isomerase activity"/>
    <property type="evidence" value="ECO:0007669"/>
    <property type="project" value="UniProtKB-KW"/>
</dbReference>
<keyword evidence="6" id="KW-1185">Reference proteome</keyword>
<evidence type="ECO:0000256" key="3">
    <source>
        <dbReference type="ARBA" id="ARBA00023235"/>
    </source>
</evidence>
<reference evidence="6" key="1">
    <citation type="journal article" date="2019" name="Int. J. Syst. Evol. Microbiol.">
        <title>The Global Catalogue of Microorganisms (GCM) 10K type strain sequencing project: providing services to taxonomists for standard genome sequencing and annotation.</title>
        <authorList>
            <consortium name="The Broad Institute Genomics Platform"/>
            <consortium name="The Broad Institute Genome Sequencing Center for Infectious Disease"/>
            <person name="Wu L."/>
            <person name="Ma J."/>
        </authorList>
    </citation>
    <scope>NUCLEOTIDE SEQUENCE [LARGE SCALE GENOMIC DNA]</scope>
    <source>
        <strain evidence="6">JCM 17342</strain>
    </source>
</reference>
<sequence>MPSTSEVRAALAGQRIETPSWAYANSGTRFKVFPQPGVPRDPWEKIADAAVVHRLTGVAPTVALHIPWDEVEDFGKLASHAEEHGVSLGAINSNVFQDEDFKLGSVTNPDARIRRKAVDHLLKCVDIMDATGSRDLKLWFSDGTNYPGQDSIRARQDRLAEALREVYDRLGPDQRMLLEYKLFEPAFYTTDVPDWGTSYAHCVELGEKATVCIDTGHHAPGTNIEFIVAFLLRANKLGAFDFNSRFYADDDLMVGAADPFQLFRIMHEIVSADALRPEAGIAFMLDQCHNIEAKIPAIIRSVLNVQEATAKALIIDAEALAEAQRSGDVLAANAVLMDAYSTDVRPLLREVRADAGLDPDPVAAYRASGYQERIEADRVGGTQAGWGA</sequence>
<dbReference type="NCBIfam" id="TIGR02635">
    <property type="entry name" value="RhaI_grampos"/>
    <property type="match status" value="1"/>
</dbReference>
<evidence type="ECO:0000256" key="2">
    <source>
        <dbReference type="ARBA" id="ARBA00023211"/>
    </source>
</evidence>
<evidence type="ECO:0000259" key="4">
    <source>
        <dbReference type="Pfam" id="PF01261"/>
    </source>
</evidence>
<dbReference type="Pfam" id="PF01261">
    <property type="entry name" value="AP_endonuc_2"/>
    <property type="match status" value="1"/>
</dbReference>
<dbReference type="PANTHER" id="PTHR30268">
    <property type="entry name" value="L-RHAMNOSE ISOMERASE"/>
    <property type="match status" value="1"/>
</dbReference>
<dbReference type="InterPro" id="IPR036237">
    <property type="entry name" value="Xyl_isomerase-like_sf"/>
</dbReference>
<name>A0ABP7SJI9_9PSEU</name>
<comment type="caution">
    <text evidence="5">The sequence shown here is derived from an EMBL/GenBank/DDBJ whole genome shotgun (WGS) entry which is preliminary data.</text>
</comment>
<protein>
    <submittedName>
        <fullName evidence="5">L-rhamnose isomerase</fullName>
    </submittedName>
</protein>
<dbReference type="PANTHER" id="PTHR30268:SF0">
    <property type="entry name" value="L-RHAMNOSE ISOMERASE"/>
    <property type="match status" value="1"/>
</dbReference>
<dbReference type="Gene3D" id="3.20.20.150">
    <property type="entry name" value="Divalent-metal-dependent TIM barrel enzymes"/>
    <property type="match status" value="1"/>
</dbReference>
<accession>A0ABP7SJI9</accession>
<dbReference type="InterPro" id="IPR013022">
    <property type="entry name" value="Xyl_isomerase-like_TIM-brl"/>
</dbReference>
<feature type="domain" description="Xylose isomerase-like TIM barrel" evidence="4">
    <location>
        <begin position="74"/>
        <end position="251"/>
    </location>
</feature>
<dbReference type="SUPFAM" id="SSF51658">
    <property type="entry name" value="Xylose isomerase-like"/>
    <property type="match status" value="1"/>
</dbReference>
<dbReference type="RefSeq" id="WP_344876766.1">
    <property type="nucleotide sequence ID" value="NZ_BAABAL010000014.1"/>
</dbReference>
<dbReference type="EMBL" id="BAABAL010000014">
    <property type="protein sequence ID" value="GAA4012611.1"/>
    <property type="molecule type" value="Genomic_DNA"/>
</dbReference>
<evidence type="ECO:0000256" key="1">
    <source>
        <dbReference type="ARBA" id="ARBA00022723"/>
    </source>
</evidence>
<organism evidence="5 6">
    <name type="scientific">Allokutzneria multivorans</name>
    <dbReference type="NCBI Taxonomy" id="1142134"/>
    <lineage>
        <taxon>Bacteria</taxon>
        <taxon>Bacillati</taxon>
        <taxon>Actinomycetota</taxon>
        <taxon>Actinomycetes</taxon>
        <taxon>Pseudonocardiales</taxon>
        <taxon>Pseudonocardiaceae</taxon>
        <taxon>Allokutzneria</taxon>
    </lineage>
</organism>
<keyword evidence="2" id="KW-0464">Manganese</keyword>
<evidence type="ECO:0000313" key="6">
    <source>
        <dbReference type="Proteomes" id="UP001501747"/>
    </source>
</evidence>
<dbReference type="InterPro" id="IPR050337">
    <property type="entry name" value="L-rhamnose_isomerase"/>
</dbReference>